<protein>
    <submittedName>
        <fullName evidence="2">M15 family metallopeptidase</fullName>
        <ecNumber evidence="2">3.4.-.-</ecNumber>
    </submittedName>
</protein>
<feature type="domain" description="Peptidase M15C" evidence="1">
    <location>
        <begin position="4"/>
        <end position="56"/>
    </location>
</feature>
<dbReference type="Gene3D" id="3.30.1380.10">
    <property type="match status" value="1"/>
</dbReference>
<gene>
    <name evidence="2" type="ORF">ACFFLM_21145</name>
</gene>
<dbReference type="InterPro" id="IPR039561">
    <property type="entry name" value="Peptidase_M15C"/>
</dbReference>
<dbReference type="GO" id="GO:0016787">
    <property type="term" value="F:hydrolase activity"/>
    <property type="evidence" value="ECO:0007669"/>
    <property type="project" value="UniProtKB-KW"/>
</dbReference>
<dbReference type="SUPFAM" id="SSF55166">
    <property type="entry name" value="Hedgehog/DD-peptidase"/>
    <property type="match status" value="1"/>
</dbReference>
<reference evidence="2 3" key="1">
    <citation type="submission" date="2024-09" db="EMBL/GenBank/DDBJ databases">
        <authorList>
            <person name="Sun Q."/>
            <person name="Mori K."/>
        </authorList>
    </citation>
    <scope>NUCLEOTIDE SEQUENCE [LARGE SCALE GENOMIC DNA]</scope>
    <source>
        <strain evidence="2 3">JCM 13503</strain>
    </source>
</reference>
<dbReference type="EMBL" id="JBHLYR010000062">
    <property type="protein sequence ID" value="MFB9994466.1"/>
    <property type="molecule type" value="Genomic_DNA"/>
</dbReference>
<evidence type="ECO:0000313" key="2">
    <source>
        <dbReference type="EMBL" id="MFB9994466.1"/>
    </source>
</evidence>
<accession>A0ABV6B6G1</accession>
<dbReference type="Pfam" id="PF13539">
    <property type="entry name" value="Peptidase_M15_4"/>
    <property type="match status" value="1"/>
</dbReference>
<comment type="caution">
    <text evidence="2">The sequence shown here is derived from an EMBL/GenBank/DDBJ whole genome shotgun (WGS) entry which is preliminary data.</text>
</comment>
<dbReference type="RefSeq" id="WP_380015474.1">
    <property type="nucleotide sequence ID" value="NZ_JBHLYR010000062.1"/>
</dbReference>
<dbReference type="InterPro" id="IPR009045">
    <property type="entry name" value="Zn_M74/Hedgehog-like"/>
</dbReference>
<evidence type="ECO:0000259" key="1">
    <source>
        <dbReference type="Pfam" id="PF13539"/>
    </source>
</evidence>
<proteinExistence type="predicted"/>
<evidence type="ECO:0000313" key="3">
    <source>
        <dbReference type="Proteomes" id="UP001589733"/>
    </source>
</evidence>
<keyword evidence="3" id="KW-1185">Reference proteome</keyword>
<dbReference type="EC" id="3.4.-.-" evidence="2"/>
<keyword evidence="2" id="KW-0378">Hydrolase</keyword>
<dbReference type="Proteomes" id="UP001589733">
    <property type="component" value="Unassembled WGS sequence"/>
</dbReference>
<organism evidence="2 3">
    <name type="scientific">Deinococcus oregonensis</name>
    <dbReference type="NCBI Taxonomy" id="1805970"/>
    <lineage>
        <taxon>Bacteria</taxon>
        <taxon>Thermotogati</taxon>
        <taxon>Deinococcota</taxon>
        <taxon>Deinococci</taxon>
        <taxon>Deinococcales</taxon>
        <taxon>Deinococcaceae</taxon>
        <taxon>Deinococcus</taxon>
    </lineage>
</organism>
<name>A0ABV6B6G1_9DEIO</name>
<sequence>MGTNRNRPLSVHAFAAAIDFDAALNGYGLPLDRMQINREVVRIFSECGWEWGGYWTALGKTACTSNGQTVLRGCSNRSGGICGPRLFRLTSRHLPQRGCCPAQQSVHRDADRDGIQATVPR</sequence>